<name>A0AAV5CRA9_ELECO</name>
<comment type="caution">
    <text evidence="1">The sequence shown here is derived from an EMBL/GenBank/DDBJ whole genome shotgun (WGS) entry which is preliminary data.</text>
</comment>
<organism evidence="1 2">
    <name type="scientific">Eleusine coracana subsp. coracana</name>
    <dbReference type="NCBI Taxonomy" id="191504"/>
    <lineage>
        <taxon>Eukaryota</taxon>
        <taxon>Viridiplantae</taxon>
        <taxon>Streptophyta</taxon>
        <taxon>Embryophyta</taxon>
        <taxon>Tracheophyta</taxon>
        <taxon>Spermatophyta</taxon>
        <taxon>Magnoliopsida</taxon>
        <taxon>Liliopsida</taxon>
        <taxon>Poales</taxon>
        <taxon>Poaceae</taxon>
        <taxon>PACMAD clade</taxon>
        <taxon>Chloridoideae</taxon>
        <taxon>Cynodonteae</taxon>
        <taxon>Eleusininae</taxon>
        <taxon>Eleusine</taxon>
    </lineage>
</organism>
<keyword evidence="2" id="KW-1185">Reference proteome</keyword>
<protein>
    <submittedName>
        <fullName evidence="1">Uncharacterized protein</fullName>
    </submittedName>
</protein>
<evidence type="ECO:0000313" key="2">
    <source>
        <dbReference type="Proteomes" id="UP001054889"/>
    </source>
</evidence>
<reference evidence="1" key="1">
    <citation type="journal article" date="2018" name="DNA Res.">
        <title>Multiple hybrid de novo genome assembly of finger millet, an orphan allotetraploid crop.</title>
        <authorList>
            <person name="Hatakeyama M."/>
            <person name="Aluri S."/>
            <person name="Balachadran M.T."/>
            <person name="Sivarajan S.R."/>
            <person name="Patrignani A."/>
            <person name="Gruter S."/>
            <person name="Poveda L."/>
            <person name="Shimizu-Inatsugi R."/>
            <person name="Baeten J."/>
            <person name="Francoijs K.J."/>
            <person name="Nataraja K.N."/>
            <person name="Reddy Y.A.N."/>
            <person name="Phadnis S."/>
            <person name="Ravikumar R.L."/>
            <person name="Schlapbach R."/>
            <person name="Sreeman S.M."/>
            <person name="Shimizu K.K."/>
        </authorList>
    </citation>
    <scope>NUCLEOTIDE SEQUENCE</scope>
</reference>
<dbReference type="SUPFAM" id="SSF53067">
    <property type="entry name" value="Actin-like ATPase domain"/>
    <property type="match status" value="1"/>
</dbReference>
<proteinExistence type="predicted"/>
<dbReference type="EMBL" id="BQKI01000008">
    <property type="protein sequence ID" value="GJN00619.1"/>
    <property type="molecule type" value="Genomic_DNA"/>
</dbReference>
<accession>A0AAV5CRA9</accession>
<gene>
    <name evidence="1" type="primary">ga17815</name>
    <name evidence="1" type="ORF">PR202_ga17815</name>
</gene>
<dbReference type="InterPro" id="IPR043129">
    <property type="entry name" value="ATPase_NBD"/>
</dbReference>
<dbReference type="Proteomes" id="UP001054889">
    <property type="component" value="Unassembled WGS sequence"/>
</dbReference>
<dbReference type="AlphaFoldDB" id="A0AAV5CRA9"/>
<sequence>MAAANTSSGDRAEAREAMDRGRVIFDFTCAEIRGDLEDRNPPIFLPRLQMAASPHVAIDMGGTLIKLAYTASCGDGGEGTELRFATFENHRLDDCFEIIRAEGLVPCKGASFATALNP</sequence>
<reference evidence="1" key="2">
    <citation type="submission" date="2021-12" db="EMBL/GenBank/DDBJ databases">
        <title>Resequencing data analysis of finger millet.</title>
        <authorList>
            <person name="Hatakeyama M."/>
            <person name="Aluri S."/>
            <person name="Balachadran M.T."/>
            <person name="Sivarajan S.R."/>
            <person name="Poveda L."/>
            <person name="Shimizu-Inatsugi R."/>
            <person name="Schlapbach R."/>
            <person name="Sreeman S.M."/>
            <person name="Shimizu K.K."/>
        </authorList>
    </citation>
    <scope>NUCLEOTIDE SEQUENCE</scope>
</reference>
<evidence type="ECO:0000313" key="1">
    <source>
        <dbReference type="EMBL" id="GJN00619.1"/>
    </source>
</evidence>